<protein>
    <recommendedName>
        <fullName evidence="3">HEAT repeat domain-containing protein</fullName>
    </recommendedName>
</protein>
<evidence type="ECO:0008006" key="3">
    <source>
        <dbReference type="Google" id="ProtNLM"/>
    </source>
</evidence>
<name>A0A8J4EGH8_9ACTN</name>
<keyword evidence="2" id="KW-1185">Reference proteome</keyword>
<accession>A0A8J4EGH8</accession>
<proteinExistence type="predicted"/>
<dbReference type="Pfam" id="PF13646">
    <property type="entry name" value="HEAT_2"/>
    <property type="match status" value="1"/>
</dbReference>
<dbReference type="Gene3D" id="1.25.10.10">
    <property type="entry name" value="Leucine-rich Repeat Variant"/>
    <property type="match status" value="2"/>
</dbReference>
<dbReference type="RefSeq" id="WP_203933533.1">
    <property type="nucleotide sequence ID" value="NZ_BOPH01000124.1"/>
</dbReference>
<evidence type="ECO:0000313" key="1">
    <source>
        <dbReference type="EMBL" id="GIJ73708.1"/>
    </source>
</evidence>
<dbReference type="SMART" id="SM00567">
    <property type="entry name" value="EZ_HEAT"/>
    <property type="match status" value="2"/>
</dbReference>
<dbReference type="InterPro" id="IPR011989">
    <property type="entry name" value="ARM-like"/>
</dbReference>
<dbReference type="Proteomes" id="UP000635606">
    <property type="component" value="Unassembled WGS sequence"/>
</dbReference>
<dbReference type="InterPro" id="IPR004155">
    <property type="entry name" value="PBS_lyase_HEAT"/>
</dbReference>
<gene>
    <name evidence="1" type="ORF">Voc01_086250</name>
</gene>
<dbReference type="InterPro" id="IPR016024">
    <property type="entry name" value="ARM-type_fold"/>
</dbReference>
<dbReference type="AlphaFoldDB" id="A0A8J4EGH8"/>
<dbReference type="EMBL" id="BOPH01000124">
    <property type="protein sequence ID" value="GIJ73708.1"/>
    <property type="molecule type" value="Genomic_DNA"/>
</dbReference>
<evidence type="ECO:0000313" key="2">
    <source>
        <dbReference type="Proteomes" id="UP000635606"/>
    </source>
</evidence>
<sequence>MPDTDAVRTRLALLHDEDPDVATSAGRLLWSLVRDEETSTADAARIVPTLIAAATAGVAPRADLLHLAGAAGRDSRYVVDLRTDLLDPAPPGGLDRYASDGTALSDTRALARRAVLANRDRLTALVGDPDPEVRACAAYTLAMSPDPAEADRLWDRLADETDPATRISLVFAAAQIDRGFGDPAARTEAAATLWPDPSRPADVRYAAAVAWLCLTTTPPPDRLPDTLAETVTAPVDRAMRRVHWLDDVRRHGGTGAWTAALLGTDEPPTPEANTQPRADIHTHTHADAGDRPRARAALRARAGLAVRLVRSADPTTSAAGCRAAFAVASTWRSPTADMIELLVDRVEHGPPAVAVEAARLLSRTGGAAGAFADRISAAAGHPDAEVRGRLGIALAHLGDARAVGPITELLAVDRYPWPRHDLDREYRVPRPKRMLNLLRASREDLLPAVTDHLRRTGCWGPFGADPLNSLAAWGPDAVGVLDTLILLLDRAPEEASPAVAVLEAMGPAAAPALPALDRLLGTVTRPWNRVLATRVRSRITGGPNAPRPERGTSPLDVLSRAALRDLLTGDRRLPRWTSIDDEPIHTDERYREEIHRRLR</sequence>
<dbReference type="SUPFAM" id="SSF48371">
    <property type="entry name" value="ARM repeat"/>
    <property type="match status" value="1"/>
</dbReference>
<comment type="caution">
    <text evidence="1">The sequence shown here is derived from an EMBL/GenBank/DDBJ whole genome shotgun (WGS) entry which is preliminary data.</text>
</comment>
<organism evidence="1 2">
    <name type="scientific">Virgisporangium ochraceum</name>
    <dbReference type="NCBI Taxonomy" id="65505"/>
    <lineage>
        <taxon>Bacteria</taxon>
        <taxon>Bacillati</taxon>
        <taxon>Actinomycetota</taxon>
        <taxon>Actinomycetes</taxon>
        <taxon>Micromonosporales</taxon>
        <taxon>Micromonosporaceae</taxon>
        <taxon>Virgisporangium</taxon>
    </lineage>
</organism>
<reference evidence="1" key="1">
    <citation type="submission" date="2021-01" db="EMBL/GenBank/DDBJ databases">
        <title>Whole genome shotgun sequence of Virgisporangium ochraceum NBRC 16418.</title>
        <authorList>
            <person name="Komaki H."/>
            <person name="Tamura T."/>
        </authorList>
    </citation>
    <scope>NUCLEOTIDE SEQUENCE</scope>
    <source>
        <strain evidence="1">NBRC 16418</strain>
    </source>
</reference>